<accession>A0ACC3T417</accession>
<comment type="caution">
    <text evidence="1">The sequence shown here is derived from an EMBL/GenBank/DDBJ whole genome shotgun (WGS) entry which is preliminary data.</text>
</comment>
<dbReference type="Proteomes" id="UP001433508">
    <property type="component" value="Unassembled WGS sequence"/>
</dbReference>
<keyword evidence="2" id="KW-1185">Reference proteome</keyword>
<proteinExistence type="predicted"/>
<sequence>MPRYVPTVAELYKLWYRGSVSFPAVVSLNERYGVSWRSGDRQYYNVRLQIINEVDRLAAVQNISKDDAVALLDSRRRIHNWTLNKLSEEIRNQRRGS</sequence>
<reference evidence="2" key="1">
    <citation type="journal article" date="2024" name="Front. Bioeng. Biotechnol.">
        <title>Genome-scale model development and genomic sequencing of the oleaginous clade Lipomyces.</title>
        <authorList>
            <person name="Czajka J.J."/>
            <person name="Han Y."/>
            <person name="Kim J."/>
            <person name="Mondo S.J."/>
            <person name="Hofstad B.A."/>
            <person name="Robles A."/>
            <person name="Haridas S."/>
            <person name="Riley R."/>
            <person name="LaButti K."/>
            <person name="Pangilinan J."/>
            <person name="Andreopoulos W."/>
            <person name="Lipzen A."/>
            <person name="Yan J."/>
            <person name="Wang M."/>
            <person name="Ng V."/>
            <person name="Grigoriev I.V."/>
            <person name="Spatafora J.W."/>
            <person name="Magnuson J.K."/>
            <person name="Baker S.E."/>
            <person name="Pomraning K.R."/>
        </authorList>
    </citation>
    <scope>NUCLEOTIDE SEQUENCE [LARGE SCALE GENOMIC DNA]</scope>
    <source>
        <strain evidence="2">CBS 7786</strain>
    </source>
</reference>
<protein>
    <submittedName>
        <fullName evidence="1">Transcriptional activator of glycolytic enzymes-domain-containing protein</fullName>
    </submittedName>
</protein>
<evidence type="ECO:0000313" key="1">
    <source>
        <dbReference type="EMBL" id="KAK9238692.1"/>
    </source>
</evidence>
<gene>
    <name evidence="1" type="ORF">V1525DRAFT_340868</name>
</gene>
<evidence type="ECO:0000313" key="2">
    <source>
        <dbReference type="Proteomes" id="UP001433508"/>
    </source>
</evidence>
<dbReference type="EMBL" id="MU971353">
    <property type="protein sequence ID" value="KAK9238692.1"/>
    <property type="molecule type" value="Genomic_DNA"/>
</dbReference>
<organism evidence="1 2">
    <name type="scientific">Lipomyces kononenkoae</name>
    <name type="common">Yeast</name>
    <dbReference type="NCBI Taxonomy" id="34357"/>
    <lineage>
        <taxon>Eukaryota</taxon>
        <taxon>Fungi</taxon>
        <taxon>Dikarya</taxon>
        <taxon>Ascomycota</taxon>
        <taxon>Saccharomycotina</taxon>
        <taxon>Lipomycetes</taxon>
        <taxon>Lipomycetales</taxon>
        <taxon>Lipomycetaceae</taxon>
        <taxon>Lipomyces</taxon>
    </lineage>
</organism>
<name>A0ACC3T417_LIPKO</name>